<gene>
    <name evidence="1" type="ORF">LTR37_000809</name>
</gene>
<organism evidence="1 2">
    <name type="scientific">Vermiconidia calcicola</name>
    <dbReference type="NCBI Taxonomy" id="1690605"/>
    <lineage>
        <taxon>Eukaryota</taxon>
        <taxon>Fungi</taxon>
        <taxon>Dikarya</taxon>
        <taxon>Ascomycota</taxon>
        <taxon>Pezizomycotina</taxon>
        <taxon>Dothideomycetes</taxon>
        <taxon>Dothideomycetidae</taxon>
        <taxon>Mycosphaerellales</taxon>
        <taxon>Extremaceae</taxon>
        <taxon>Vermiconidia</taxon>
    </lineage>
</organism>
<proteinExistence type="predicted"/>
<evidence type="ECO:0000313" key="2">
    <source>
        <dbReference type="Proteomes" id="UP001281147"/>
    </source>
</evidence>
<dbReference type="EMBL" id="JAUTXU010000004">
    <property type="protein sequence ID" value="KAK3724761.1"/>
    <property type="molecule type" value="Genomic_DNA"/>
</dbReference>
<reference evidence="1" key="1">
    <citation type="submission" date="2023-07" db="EMBL/GenBank/DDBJ databases">
        <title>Black Yeasts Isolated from many extreme environments.</title>
        <authorList>
            <person name="Coleine C."/>
            <person name="Stajich J.E."/>
            <person name="Selbmann L."/>
        </authorList>
    </citation>
    <scope>NUCLEOTIDE SEQUENCE</scope>
    <source>
        <strain evidence="1">CCFEE 5714</strain>
    </source>
</reference>
<dbReference type="Proteomes" id="UP001281147">
    <property type="component" value="Unassembled WGS sequence"/>
</dbReference>
<evidence type="ECO:0000313" key="1">
    <source>
        <dbReference type="EMBL" id="KAK3724761.1"/>
    </source>
</evidence>
<comment type="caution">
    <text evidence="1">The sequence shown here is derived from an EMBL/GenBank/DDBJ whole genome shotgun (WGS) entry which is preliminary data.</text>
</comment>
<protein>
    <submittedName>
        <fullName evidence="1">Uncharacterized protein</fullName>
    </submittedName>
</protein>
<accession>A0ACC3NXH0</accession>
<name>A0ACC3NXH0_9PEZI</name>
<keyword evidence="2" id="KW-1185">Reference proteome</keyword>
<sequence length="460" mass="50771">MAGQTQVASSAWLRDQWHNPSDIFTILLIIGGEVVQIAIAQLCAGPVSFLAPVTFSFGWVSYAVSTALRAVGDNRLMPKPELDCILINAKTGHRRPVRSWVLSRMLRDFDYCKPRACDEIEAAKLRDLQKSNVVAWSEYNAMRARGEKSKPPAEPEDVRVGLRVSVWECMNADGKGSGDIAYWSGLLVTVAQLGIAVVPWGVDQEWFTFAVTAAGTALAYLSGALPQWQQEKVGVRSLQSCARKNARKDVILTEGNGGHDVLLILGCEGGLDLEALAGPQRKIDDPWFTRSASITLATLWLALLISVAGWSQNTWYLLGIGLLGLVHNVFVAGIKRQPWAWGIHLRYVDTIVERKVMEVLLLVEESYPSVGRALLEEFFPGKLYARDQLIWDYAERRYEAWIKGGSNGGNARHFHWEMPPCHRPQCRQDDNDIPQGGPFVATGGPLVNGQANANLPSSNP</sequence>